<dbReference type="Proteomes" id="UP000838756">
    <property type="component" value="Unassembled WGS sequence"/>
</dbReference>
<protein>
    <submittedName>
        <fullName evidence="1">Jg9060 protein</fullName>
    </submittedName>
</protein>
<proteinExistence type="predicted"/>
<accession>A0A8S4QNL4</accession>
<organism evidence="1 2">
    <name type="scientific">Pararge aegeria aegeria</name>
    <dbReference type="NCBI Taxonomy" id="348720"/>
    <lineage>
        <taxon>Eukaryota</taxon>
        <taxon>Metazoa</taxon>
        <taxon>Ecdysozoa</taxon>
        <taxon>Arthropoda</taxon>
        <taxon>Hexapoda</taxon>
        <taxon>Insecta</taxon>
        <taxon>Pterygota</taxon>
        <taxon>Neoptera</taxon>
        <taxon>Endopterygota</taxon>
        <taxon>Lepidoptera</taxon>
        <taxon>Glossata</taxon>
        <taxon>Ditrysia</taxon>
        <taxon>Papilionoidea</taxon>
        <taxon>Nymphalidae</taxon>
        <taxon>Satyrinae</taxon>
        <taxon>Satyrini</taxon>
        <taxon>Parargina</taxon>
        <taxon>Pararge</taxon>
    </lineage>
</organism>
<comment type="caution">
    <text evidence="1">The sequence shown here is derived from an EMBL/GenBank/DDBJ whole genome shotgun (WGS) entry which is preliminary data.</text>
</comment>
<name>A0A8S4QNL4_9NEOP</name>
<feature type="non-terminal residue" evidence="1">
    <location>
        <position position="1"/>
    </location>
</feature>
<dbReference type="EMBL" id="CAKXAJ010014229">
    <property type="protein sequence ID" value="CAH2216158.1"/>
    <property type="molecule type" value="Genomic_DNA"/>
</dbReference>
<sequence length="46" mass="5433">PINVEALKIFIVSRYEIRTFFPFQLPGETNRKWSENEKADATVVFM</sequence>
<gene>
    <name evidence="1" type="primary">jg9060</name>
    <name evidence="1" type="ORF">PAEG_LOCUS4216</name>
</gene>
<evidence type="ECO:0000313" key="2">
    <source>
        <dbReference type="Proteomes" id="UP000838756"/>
    </source>
</evidence>
<dbReference type="AlphaFoldDB" id="A0A8S4QNL4"/>
<evidence type="ECO:0000313" key="1">
    <source>
        <dbReference type="EMBL" id="CAH2216158.1"/>
    </source>
</evidence>
<reference evidence="1" key="1">
    <citation type="submission" date="2022-03" db="EMBL/GenBank/DDBJ databases">
        <authorList>
            <person name="Lindestad O."/>
        </authorList>
    </citation>
    <scope>NUCLEOTIDE SEQUENCE</scope>
</reference>
<keyword evidence="2" id="KW-1185">Reference proteome</keyword>